<dbReference type="AlphaFoldDB" id="A0A0F7SFV8"/>
<dbReference type="GO" id="GO:0005385">
    <property type="term" value="F:zinc ion transmembrane transporter activity"/>
    <property type="evidence" value="ECO:0007669"/>
    <property type="project" value="TreeGrafter"/>
</dbReference>
<evidence type="ECO:0000313" key="8">
    <source>
        <dbReference type="EMBL" id="CDZ96573.1"/>
    </source>
</evidence>
<dbReference type="EMBL" id="LN483144">
    <property type="protein sequence ID" value="CDZ96573.1"/>
    <property type="molecule type" value="Genomic_DNA"/>
</dbReference>
<dbReference type="InterPro" id="IPR003689">
    <property type="entry name" value="ZIP"/>
</dbReference>
<evidence type="ECO:0000256" key="4">
    <source>
        <dbReference type="ARBA" id="ARBA00023136"/>
    </source>
</evidence>
<feature type="region of interest" description="Disordered" evidence="5">
    <location>
        <begin position="180"/>
        <end position="232"/>
    </location>
</feature>
<evidence type="ECO:0000256" key="1">
    <source>
        <dbReference type="ARBA" id="ARBA00004141"/>
    </source>
</evidence>
<dbReference type="PANTHER" id="PTHR16950">
    <property type="entry name" value="ZINC TRANSPORTER SLC39A7 HISTIDINE-RICH MEMBRANE PROTEIN KE4"/>
    <property type="match status" value="1"/>
</dbReference>
<keyword evidence="3 6" id="KW-1133">Transmembrane helix</keyword>
<feature type="signal peptide" evidence="7">
    <location>
        <begin position="1"/>
        <end position="22"/>
    </location>
</feature>
<organism evidence="8">
    <name type="scientific">Phaffia rhodozyma</name>
    <name type="common">Yeast</name>
    <name type="synonym">Xanthophyllomyces dendrorhous</name>
    <dbReference type="NCBI Taxonomy" id="264483"/>
    <lineage>
        <taxon>Eukaryota</taxon>
        <taxon>Fungi</taxon>
        <taxon>Dikarya</taxon>
        <taxon>Basidiomycota</taxon>
        <taxon>Agaricomycotina</taxon>
        <taxon>Tremellomycetes</taxon>
        <taxon>Cystofilobasidiales</taxon>
        <taxon>Mrakiaceae</taxon>
        <taxon>Phaffia</taxon>
    </lineage>
</organism>
<feature type="chain" id="PRO_5002521854" evidence="7">
    <location>
        <begin position="23"/>
        <end position="418"/>
    </location>
</feature>
<proteinExistence type="predicted"/>
<dbReference type="Pfam" id="PF02535">
    <property type="entry name" value="Zip"/>
    <property type="match status" value="1"/>
</dbReference>
<keyword evidence="7" id="KW-0732">Signal</keyword>
<evidence type="ECO:0000256" key="7">
    <source>
        <dbReference type="SAM" id="SignalP"/>
    </source>
</evidence>
<feature type="transmembrane region" description="Helical" evidence="6">
    <location>
        <begin position="78"/>
        <end position="99"/>
    </location>
</feature>
<name>A0A0F7SFV8_PHARH</name>
<keyword evidence="4 6" id="KW-0472">Membrane</keyword>
<dbReference type="PANTHER" id="PTHR16950:SF16">
    <property type="entry name" value="ZINC TRANSPORTER ZIP13"/>
    <property type="match status" value="1"/>
</dbReference>
<evidence type="ECO:0000256" key="2">
    <source>
        <dbReference type="ARBA" id="ARBA00022692"/>
    </source>
</evidence>
<accession>A0A0F7SFV8</accession>
<sequence>MPGTRLIFIGILVLALALPALALFKTSDSHAPIRIKDIEACSTVQRLSSIKDTFESADGESPLMKRLFALLFPFDSPAYNSLLATFYISSFPNLILGFIPADIELSSLNTMISFATGGLLGDVFLNLIPHSFMGEPSPEAGVSVVLVEPRRNIVVGTAIFSGFALFFLLDKTMRYLSSRNGDSDSSGHSHSHNHSHSTGSSSALAGTDKDTASTLKKRGSSTAVEEKAEVQPTTTKEVGASLQLGAYLNLFADFTHNITDGLAMSAAFFASPTIGATTTLACFAHEIPHEIADFSILVKSGFSKKKAMLSQFITAIGAFVGTLLGIFIQKMAAAGAEEVVSSPDLVASVLHKASGILQTTVTGADLVIPCVAGSFLYIASVSVVPELLEASSSGRQLLKEAAAMAFGISCMALIAWNE</sequence>
<reference evidence="8" key="1">
    <citation type="submission" date="2014-08" db="EMBL/GenBank/DDBJ databases">
        <authorList>
            <person name="Sharma Rahul"/>
            <person name="Thines Marco"/>
        </authorList>
    </citation>
    <scope>NUCLEOTIDE SEQUENCE</scope>
</reference>
<feature type="transmembrane region" description="Helical" evidence="6">
    <location>
        <begin position="111"/>
        <end position="132"/>
    </location>
</feature>
<protein>
    <submittedName>
        <fullName evidence="8">Putative zinc transporter</fullName>
    </submittedName>
</protein>
<dbReference type="GO" id="GO:0006882">
    <property type="term" value="P:intracellular zinc ion homeostasis"/>
    <property type="evidence" value="ECO:0007669"/>
    <property type="project" value="TreeGrafter"/>
</dbReference>
<keyword evidence="2 6" id="KW-0812">Transmembrane</keyword>
<evidence type="ECO:0000256" key="3">
    <source>
        <dbReference type="ARBA" id="ARBA00022989"/>
    </source>
</evidence>
<comment type="subcellular location">
    <subcellularLocation>
        <location evidence="1">Membrane</location>
        <topology evidence="1">Multi-pass membrane protein</topology>
    </subcellularLocation>
</comment>
<dbReference type="GO" id="GO:0016020">
    <property type="term" value="C:membrane"/>
    <property type="evidence" value="ECO:0007669"/>
    <property type="project" value="UniProtKB-SubCell"/>
</dbReference>
<feature type="transmembrane region" description="Helical" evidence="6">
    <location>
        <begin position="152"/>
        <end position="169"/>
    </location>
</feature>
<evidence type="ECO:0000256" key="6">
    <source>
        <dbReference type="SAM" id="Phobius"/>
    </source>
</evidence>
<evidence type="ECO:0000256" key="5">
    <source>
        <dbReference type="SAM" id="MobiDB-lite"/>
    </source>
</evidence>
<feature type="transmembrane region" description="Helical" evidence="6">
    <location>
        <begin position="309"/>
        <end position="328"/>
    </location>
</feature>